<evidence type="ECO:0000313" key="2">
    <source>
        <dbReference type="EMBL" id="CAB5066698.1"/>
    </source>
</evidence>
<sequence>MGTFAATDAPFVEGVLSGLVVEFDSPAGLGYIDSVSGDRYLFHCIAIADGSREITVGQKVLFEIVMRFAKSEAWNIQKND</sequence>
<dbReference type="GO" id="GO:0003676">
    <property type="term" value="F:nucleic acid binding"/>
    <property type="evidence" value="ECO:0007669"/>
    <property type="project" value="InterPro"/>
</dbReference>
<reference evidence="2" key="1">
    <citation type="submission" date="2020-05" db="EMBL/GenBank/DDBJ databases">
        <authorList>
            <person name="Chiriac C."/>
            <person name="Salcher M."/>
            <person name="Ghai R."/>
            <person name="Kavagutti S V."/>
        </authorList>
    </citation>
    <scope>NUCLEOTIDE SEQUENCE</scope>
</reference>
<dbReference type="Pfam" id="PF00313">
    <property type="entry name" value="CSD"/>
    <property type="match status" value="1"/>
</dbReference>
<organism evidence="2">
    <name type="scientific">freshwater metagenome</name>
    <dbReference type="NCBI Taxonomy" id="449393"/>
    <lineage>
        <taxon>unclassified sequences</taxon>
        <taxon>metagenomes</taxon>
        <taxon>ecological metagenomes</taxon>
    </lineage>
</organism>
<gene>
    <name evidence="2" type="ORF">UFOPK4347_01258</name>
</gene>
<accession>A0A6J7UQF1</accession>
<dbReference type="InterPro" id="IPR002059">
    <property type="entry name" value="CSP_DNA-bd"/>
</dbReference>
<name>A0A6J7UQF1_9ZZZZ</name>
<dbReference type="EMBL" id="CAFBQU010000037">
    <property type="protein sequence ID" value="CAB5066698.1"/>
    <property type="molecule type" value="Genomic_DNA"/>
</dbReference>
<dbReference type="SUPFAM" id="SSF50249">
    <property type="entry name" value="Nucleic acid-binding proteins"/>
    <property type="match status" value="1"/>
</dbReference>
<evidence type="ECO:0000259" key="1">
    <source>
        <dbReference type="Pfam" id="PF00313"/>
    </source>
</evidence>
<dbReference type="AlphaFoldDB" id="A0A6J7UQF1"/>
<proteinExistence type="predicted"/>
<dbReference type="Gene3D" id="2.40.50.140">
    <property type="entry name" value="Nucleic acid-binding proteins"/>
    <property type="match status" value="1"/>
</dbReference>
<feature type="domain" description="CSD" evidence="1">
    <location>
        <begin position="17"/>
        <end position="78"/>
    </location>
</feature>
<protein>
    <submittedName>
        <fullName evidence="2">Unannotated protein</fullName>
    </submittedName>
</protein>
<dbReference type="InterPro" id="IPR012340">
    <property type="entry name" value="NA-bd_OB-fold"/>
</dbReference>